<gene>
    <name evidence="10" type="ORF">F444_01754</name>
</gene>
<evidence type="ECO:0000256" key="6">
    <source>
        <dbReference type="ARBA" id="ARBA00022490"/>
    </source>
</evidence>
<dbReference type="UniPathway" id="UPA00988"/>
<evidence type="ECO:0000313" key="10">
    <source>
        <dbReference type="EMBL" id="ETO84340.1"/>
    </source>
</evidence>
<evidence type="ECO:0000256" key="7">
    <source>
        <dbReference type="ARBA" id="ARBA00022694"/>
    </source>
</evidence>
<evidence type="ECO:0000256" key="8">
    <source>
        <dbReference type="ARBA" id="ARBA00023242"/>
    </source>
</evidence>
<protein>
    <recommendedName>
        <fullName evidence="5">Elongator complex protein 4</fullName>
    </recommendedName>
</protein>
<comment type="pathway">
    <text evidence="3">tRNA modification; 5-methoxycarbonylmethyl-2-thiouridine-tRNA biosynthesis.</text>
</comment>
<evidence type="ECO:0000256" key="3">
    <source>
        <dbReference type="ARBA" id="ARBA00005043"/>
    </source>
</evidence>
<comment type="similarity">
    <text evidence="4">Belongs to the ELP4 family.</text>
</comment>
<dbReference type="Gene3D" id="3.40.50.300">
    <property type="entry name" value="P-loop containing nucleotide triphosphate hydrolases"/>
    <property type="match status" value="1"/>
</dbReference>
<dbReference type="OrthoDB" id="289162at2759"/>
<keyword evidence="7" id="KW-0819">tRNA processing</keyword>
<dbReference type="Pfam" id="PF05625">
    <property type="entry name" value="PAXNEB"/>
    <property type="match status" value="1"/>
</dbReference>
<feature type="region of interest" description="Disordered" evidence="9">
    <location>
        <begin position="362"/>
        <end position="396"/>
    </location>
</feature>
<dbReference type="GO" id="GO:0033588">
    <property type="term" value="C:elongator holoenzyme complex"/>
    <property type="evidence" value="ECO:0007669"/>
    <property type="project" value="InterPro"/>
</dbReference>
<dbReference type="PANTHER" id="PTHR12896">
    <property type="entry name" value="PAX6 NEIGHBOR PROTEIN PAXNEB"/>
    <property type="match status" value="1"/>
</dbReference>
<organism evidence="10 11">
    <name type="scientific">Phytophthora nicotianae P1976</name>
    <dbReference type="NCBI Taxonomy" id="1317066"/>
    <lineage>
        <taxon>Eukaryota</taxon>
        <taxon>Sar</taxon>
        <taxon>Stramenopiles</taxon>
        <taxon>Oomycota</taxon>
        <taxon>Peronosporomycetes</taxon>
        <taxon>Peronosporales</taxon>
        <taxon>Peronosporaceae</taxon>
        <taxon>Phytophthora</taxon>
    </lineage>
</organism>
<reference evidence="10 11" key="1">
    <citation type="submission" date="2013-11" db="EMBL/GenBank/DDBJ databases">
        <title>The Genome Sequence of Phytophthora parasitica P1976.</title>
        <authorList>
            <consortium name="The Broad Institute Genomics Platform"/>
            <person name="Russ C."/>
            <person name="Tyler B."/>
            <person name="Panabieres F."/>
            <person name="Shan W."/>
            <person name="Tripathy S."/>
            <person name="Grunwald N."/>
            <person name="Machado M."/>
            <person name="Johnson C.S."/>
            <person name="Walker B."/>
            <person name="Young S."/>
            <person name="Zeng Q."/>
            <person name="Gargeya S."/>
            <person name="Fitzgerald M."/>
            <person name="Haas B."/>
            <person name="Abouelleil A."/>
            <person name="Allen A.W."/>
            <person name="Alvarado L."/>
            <person name="Arachchi H.M."/>
            <person name="Berlin A.M."/>
            <person name="Chapman S.B."/>
            <person name="Gainer-Dewar J."/>
            <person name="Goldberg J."/>
            <person name="Griggs A."/>
            <person name="Gujja S."/>
            <person name="Hansen M."/>
            <person name="Howarth C."/>
            <person name="Imamovic A."/>
            <person name="Ireland A."/>
            <person name="Larimer J."/>
            <person name="McCowan C."/>
            <person name="Murphy C."/>
            <person name="Pearson M."/>
            <person name="Poon T.W."/>
            <person name="Priest M."/>
            <person name="Roberts A."/>
            <person name="Saif S."/>
            <person name="Shea T."/>
            <person name="Sisk P."/>
            <person name="Sykes S."/>
            <person name="Wortman J."/>
            <person name="Nusbaum C."/>
            <person name="Birren B."/>
        </authorList>
    </citation>
    <scope>NUCLEOTIDE SEQUENCE [LARGE SCALE GENOMIC DNA]</scope>
    <source>
        <strain evidence="10 11">P1976</strain>
    </source>
</reference>
<evidence type="ECO:0000256" key="1">
    <source>
        <dbReference type="ARBA" id="ARBA00004123"/>
    </source>
</evidence>
<evidence type="ECO:0000256" key="2">
    <source>
        <dbReference type="ARBA" id="ARBA00004496"/>
    </source>
</evidence>
<dbReference type="CDD" id="cd19494">
    <property type="entry name" value="Elp4"/>
    <property type="match status" value="1"/>
</dbReference>
<dbReference type="EMBL" id="ANJA01000334">
    <property type="protein sequence ID" value="ETO84340.1"/>
    <property type="molecule type" value="Genomic_DNA"/>
</dbReference>
<comment type="caution">
    <text evidence="10">The sequence shown here is derived from an EMBL/GenBank/DDBJ whole genome shotgun (WGS) entry which is preliminary data.</text>
</comment>
<evidence type="ECO:0000313" key="11">
    <source>
        <dbReference type="Proteomes" id="UP000028582"/>
    </source>
</evidence>
<proteinExistence type="inferred from homology"/>
<dbReference type="GO" id="GO:0005737">
    <property type="term" value="C:cytoplasm"/>
    <property type="evidence" value="ECO:0007669"/>
    <property type="project" value="UniProtKB-SubCell"/>
</dbReference>
<evidence type="ECO:0000256" key="4">
    <source>
        <dbReference type="ARBA" id="ARBA00007573"/>
    </source>
</evidence>
<dbReference type="PANTHER" id="PTHR12896:SF1">
    <property type="entry name" value="ELONGATOR COMPLEX PROTEIN 4"/>
    <property type="match status" value="1"/>
</dbReference>
<dbReference type="GO" id="GO:0008023">
    <property type="term" value="C:transcription elongation factor complex"/>
    <property type="evidence" value="ECO:0007669"/>
    <property type="project" value="TreeGrafter"/>
</dbReference>
<dbReference type="GO" id="GO:0002098">
    <property type="term" value="P:tRNA wobble uridine modification"/>
    <property type="evidence" value="ECO:0007669"/>
    <property type="project" value="InterPro"/>
</dbReference>
<evidence type="ECO:0000256" key="5">
    <source>
        <dbReference type="ARBA" id="ARBA00020265"/>
    </source>
</evidence>
<accession>A0A081AZM9</accession>
<dbReference type="Proteomes" id="UP000028582">
    <property type="component" value="Unassembled WGS sequence"/>
</dbReference>
<evidence type="ECO:0000256" key="9">
    <source>
        <dbReference type="SAM" id="MobiDB-lite"/>
    </source>
</evidence>
<sequence>MKAVFCTSSKQSIISADQDSMSFRRKSTGSSSSLRSGTKPFLNGQTLVSSGINELDAALGGGLLLRTLNVVETSVPVSDATSSRLDLSSGSSEALAIDMLRYFVAEGVVDGKQRVAVVSPDATAFVNEQLPLELSLAQRQVKQQLADKAKDDAPLTIAWQYGKYDQKQQNQKQRFCHSYDLSKTMHREMVAANEPIAIDPLSWITGTDVGDTYERIYLAIEELAQQQKTDGDGQVLRVGILGLGSPLFGPPDAAHMMALFGFFRRLRALLSQSTGAVCLALLGSDAVSAFPAAFINELRHLSDSVLTLSSFAGTRDLLPDELQEFQGSLSLLKLPRVHALACHAPSNTRFGVKRERRKLKVEKFHLPPEGSRSSSNSSSSCGGNTSSSGGTDLLAF</sequence>
<dbReference type="InterPro" id="IPR027417">
    <property type="entry name" value="P-loop_NTPase"/>
</dbReference>
<name>A0A081AZM9_PHYNI</name>
<keyword evidence="6" id="KW-0963">Cytoplasm</keyword>
<comment type="subcellular location">
    <subcellularLocation>
        <location evidence="2">Cytoplasm</location>
    </subcellularLocation>
    <subcellularLocation>
        <location evidence="1">Nucleus</location>
    </subcellularLocation>
</comment>
<keyword evidence="8" id="KW-0539">Nucleus</keyword>
<feature type="compositionally biased region" description="Low complexity" evidence="9">
    <location>
        <begin position="370"/>
        <end position="396"/>
    </location>
</feature>
<dbReference type="InterPro" id="IPR008728">
    <property type="entry name" value="Elongator_complex_protein_4"/>
</dbReference>
<dbReference type="AlphaFoldDB" id="A0A081AZM9"/>